<sequence>MTTLPPPRRTASVVAIVIVLVTLVAGGLLVVLASDPFERSGATMCPEDSRRLPVDEGAASTACLPTNLEGTEIGFGVTIRNEGELPARVRSVPLGQLDRGGFTPTAVREAPVPADGAPPDSPSDLAELEPFTLAAEEERLLWFEGRLEDCEDREIGRATQVPEVFFRMSRLGLPREAEIDLDPAMGWIVEAC</sequence>
<dbReference type="Proteomes" id="UP000291469">
    <property type="component" value="Chromosome"/>
</dbReference>
<dbReference type="AlphaFoldDB" id="A0A411YCU3"/>
<keyword evidence="1" id="KW-0472">Membrane</keyword>
<dbReference type="KEGG" id="erz:ER308_05250"/>
<feature type="transmembrane region" description="Helical" evidence="1">
    <location>
        <begin position="12"/>
        <end position="34"/>
    </location>
</feature>
<keyword evidence="1" id="KW-1133">Transmembrane helix</keyword>
<dbReference type="EMBL" id="CP036402">
    <property type="protein sequence ID" value="QBI19008.1"/>
    <property type="molecule type" value="Genomic_DNA"/>
</dbReference>
<reference evidence="2 3" key="1">
    <citation type="submission" date="2019-01" db="EMBL/GenBank/DDBJ databases">
        <title>Egibacter rhizosphaerae EGI 80759T.</title>
        <authorList>
            <person name="Chen D.-D."/>
            <person name="Tian Y."/>
            <person name="Jiao J.-Y."/>
            <person name="Zhang X.-T."/>
            <person name="Zhang Y.-G."/>
            <person name="Zhang Y."/>
            <person name="Xiao M."/>
            <person name="Shu W.-S."/>
            <person name="Li W.-J."/>
        </authorList>
    </citation>
    <scope>NUCLEOTIDE SEQUENCE [LARGE SCALE GENOMIC DNA]</scope>
    <source>
        <strain evidence="2 3">EGI 80759</strain>
    </source>
</reference>
<keyword evidence="1" id="KW-0812">Transmembrane</keyword>
<proteinExistence type="predicted"/>
<organism evidence="2 3">
    <name type="scientific">Egibacter rhizosphaerae</name>
    <dbReference type="NCBI Taxonomy" id="1670831"/>
    <lineage>
        <taxon>Bacteria</taxon>
        <taxon>Bacillati</taxon>
        <taxon>Actinomycetota</taxon>
        <taxon>Nitriliruptoria</taxon>
        <taxon>Egibacterales</taxon>
        <taxon>Egibacteraceae</taxon>
        <taxon>Egibacter</taxon>
    </lineage>
</organism>
<keyword evidence="3" id="KW-1185">Reference proteome</keyword>
<protein>
    <submittedName>
        <fullName evidence="2">Uncharacterized protein</fullName>
    </submittedName>
</protein>
<name>A0A411YCU3_9ACTN</name>
<evidence type="ECO:0000256" key="1">
    <source>
        <dbReference type="SAM" id="Phobius"/>
    </source>
</evidence>
<gene>
    <name evidence="2" type="ORF">ER308_05250</name>
</gene>
<accession>A0A411YCU3</accession>
<evidence type="ECO:0000313" key="2">
    <source>
        <dbReference type="EMBL" id="QBI19008.1"/>
    </source>
</evidence>
<evidence type="ECO:0000313" key="3">
    <source>
        <dbReference type="Proteomes" id="UP000291469"/>
    </source>
</evidence>
<dbReference type="RefSeq" id="WP_131154005.1">
    <property type="nucleotide sequence ID" value="NZ_CP036402.1"/>
</dbReference>